<comment type="subunit">
    <text evidence="11">Part of an enzyme complex containing four subunits: a flavoprotein, an iron-sulfur protein, plus two membrane-anchoring proteins, SdhC and SdhD. The complex can form homotrimers.</text>
</comment>
<dbReference type="PIRSF" id="PIRSF000178">
    <property type="entry name" value="SDH_cyt_b560"/>
    <property type="match status" value="1"/>
</dbReference>
<evidence type="ECO:0000313" key="14">
    <source>
        <dbReference type="EMBL" id="KGJ23009.1"/>
    </source>
</evidence>
<dbReference type="InterPro" id="IPR014314">
    <property type="entry name" value="Succ_DH_cytb556"/>
</dbReference>
<comment type="cofactor">
    <cofactor evidence="12">
        <name>heme</name>
        <dbReference type="ChEBI" id="CHEBI:30413"/>
    </cofactor>
    <text evidence="12">The heme is bound between the two transmembrane subunits.</text>
</comment>
<proteinExistence type="inferred from homology"/>
<sequence>MGDIPRGNRPLSPHLSVYRLPMAAITSIMTRITGQVMLAGLLLIVWWLVAAAAGPRAFAQADWVVRSWLGYLVLLGSLWALWYHFLAGIRHFFYDAGLLLNRQDAHQVSWFIIVGSVVLTVLTLILFVF</sequence>
<feature type="binding site" description="axial binding residue" evidence="12">
    <location>
        <position position="84"/>
    </location>
    <ligand>
        <name>heme</name>
        <dbReference type="ChEBI" id="CHEBI:30413"/>
        <note>ligand shared with second transmembrane subunit</note>
    </ligand>
    <ligandPart>
        <name>Fe</name>
        <dbReference type="ChEBI" id="CHEBI:18248"/>
    </ligandPart>
</feature>
<evidence type="ECO:0000256" key="12">
    <source>
        <dbReference type="PIRSR" id="PIRSR000178-1"/>
    </source>
</evidence>
<name>A0A099GJS5_9RHOB</name>
<evidence type="ECO:0000256" key="4">
    <source>
        <dbReference type="ARBA" id="ARBA00020076"/>
    </source>
</evidence>
<keyword evidence="7 12" id="KW-0479">Metal-binding</keyword>
<dbReference type="PANTHER" id="PTHR10978:SF5">
    <property type="entry name" value="SUCCINATE DEHYDROGENASE CYTOCHROME B560 SUBUNIT, MITOCHONDRIAL"/>
    <property type="match status" value="1"/>
</dbReference>
<reference evidence="15" key="4">
    <citation type="submission" date="2016-10" db="EMBL/GenBank/DDBJ databases">
        <authorList>
            <person name="de Groot N.N."/>
        </authorList>
    </citation>
    <scope>NUCLEOTIDE SEQUENCE [LARGE SCALE GENOMIC DNA]</scope>
    <source>
        <strain evidence="15">DSM 29303</strain>
    </source>
</reference>
<dbReference type="RefSeq" id="WP_036707824.1">
    <property type="nucleotide sequence ID" value="NZ_CP051542.1"/>
</dbReference>
<keyword evidence="9 12" id="KW-0408">Iron</keyword>
<evidence type="ECO:0000256" key="6">
    <source>
        <dbReference type="ARBA" id="ARBA00022692"/>
    </source>
</evidence>
<evidence type="ECO:0000313" key="15">
    <source>
        <dbReference type="EMBL" id="SDW88992.1"/>
    </source>
</evidence>
<dbReference type="InterPro" id="IPR000701">
    <property type="entry name" value="SuccDH_FuR_B_TM-su"/>
</dbReference>
<reference evidence="14 16" key="2">
    <citation type="submission" date="2014-10" db="EMBL/GenBank/DDBJ databases">
        <title>Paracoccus sanguinis sp. nov., isolated from clinical specimens of New York State patients.</title>
        <authorList>
            <person name="Mingle L.A."/>
            <person name="Cole J.A."/>
            <person name="Lapierre P."/>
            <person name="Musser K.A."/>
        </authorList>
    </citation>
    <scope>NUCLEOTIDE SEQUENCE [LARGE SCALE GENOMIC DNA]</scope>
    <source>
        <strain evidence="14 16">5503</strain>
    </source>
</reference>
<dbReference type="Pfam" id="PF01127">
    <property type="entry name" value="Sdh_cyt"/>
    <property type="match status" value="1"/>
</dbReference>
<dbReference type="SUPFAM" id="SSF81343">
    <property type="entry name" value="Fumarate reductase respiratory complex transmembrane subunits"/>
    <property type="match status" value="1"/>
</dbReference>
<keyword evidence="5 12" id="KW-0349">Heme</keyword>
<keyword evidence="17" id="KW-1185">Reference proteome</keyword>
<evidence type="ECO:0000313" key="16">
    <source>
        <dbReference type="Proteomes" id="UP000029858"/>
    </source>
</evidence>
<feature type="transmembrane region" description="Helical" evidence="13">
    <location>
        <begin position="108"/>
        <end position="128"/>
    </location>
</feature>
<dbReference type="Gene3D" id="1.20.1300.10">
    <property type="entry name" value="Fumarate reductase/succinate dehydrogenase, transmembrane subunit"/>
    <property type="match status" value="1"/>
</dbReference>
<dbReference type="Proteomes" id="UP000029858">
    <property type="component" value="Unassembled WGS sequence"/>
</dbReference>
<dbReference type="CDD" id="cd03499">
    <property type="entry name" value="SQR_TypeC_SdhC"/>
    <property type="match status" value="1"/>
</dbReference>
<keyword evidence="8 13" id="KW-1133">Transmembrane helix</keyword>
<keyword evidence="6 13" id="KW-0812">Transmembrane</keyword>
<dbReference type="OrthoDB" id="9799441at2"/>
<dbReference type="GO" id="GO:0006099">
    <property type="term" value="P:tricarboxylic acid cycle"/>
    <property type="evidence" value="ECO:0007669"/>
    <property type="project" value="InterPro"/>
</dbReference>
<accession>A0A099GJS5</accession>
<comment type="subcellular location">
    <subcellularLocation>
        <location evidence="2">Membrane</location>
        <topology evidence="2">Multi-pass membrane protein</topology>
    </subcellularLocation>
</comment>
<evidence type="ECO:0000256" key="3">
    <source>
        <dbReference type="ARBA" id="ARBA00007244"/>
    </source>
</evidence>
<dbReference type="NCBIfam" id="TIGR02970">
    <property type="entry name" value="succ_dehyd_cytB"/>
    <property type="match status" value="1"/>
</dbReference>
<dbReference type="InterPro" id="IPR034804">
    <property type="entry name" value="SQR/QFR_C/D"/>
</dbReference>
<evidence type="ECO:0000256" key="2">
    <source>
        <dbReference type="ARBA" id="ARBA00004141"/>
    </source>
</evidence>
<dbReference type="EMBL" id="JRKQ01000014">
    <property type="protein sequence ID" value="KGJ23009.1"/>
    <property type="molecule type" value="Genomic_DNA"/>
</dbReference>
<evidence type="ECO:0000313" key="17">
    <source>
        <dbReference type="Proteomes" id="UP000182944"/>
    </source>
</evidence>
<dbReference type="EMBL" id="FNNA01000002">
    <property type="protein sequence ID" value="SDW88992.1"/>
    <property type="molecule type" value="Genomic_DNA"/>
</dbReference>
<dbReference type="STRING" id="1545044.SAMN05444276_102414"/>
<comment type="function">
    <text evidence="1">Membrane-anchoring subunit of succinate dehydrogenase (SDH).</text>
</comment>
<dbReference type="Proteomes" id="UP000182944">
    <property type="component" value="Unassembled WGS sequence"/>
</dbReference>
<organism evidence="14 16">
    <name type="scientific">Paracoccus sanguinis</name>
    <dbReference type="NCBI Taxonomy" id="1545044"/>
    <lineage>
        <taxon>Bacteria</taxon>
        <taxon>Pseudomonadati</taxon>
        <taxon>Pseudomonadota</taxon>
        <taxon>Alphaproteobacteria</taxon>
        <taxon>Rhodobacterales</taxon>
        <taxon>Paracoccaceae</taxon>
        <taxon>Paracoccus</taxon>
    </lineage>
</organism>
<dbReference type="InterPro" id="IPR018495">
    <property type="entry name" value="Succ_DH_cyt_bsu_CS"/>
</dbReference>
<evidence type="ECO:0000256" key="13">
    <source>
        <dbReference type="SAM" id="Phobius"/>
    </source>
</evidence>
<evidence type="ECO:0000256" key="5">
    <source>
        <dbReference type="ARBA" id="ARBA00022617"/>
    </source>
</evidence>
<keyword evidence="10 13" id="KW-0472">Membrane</keyword>
<dbReference type="PANTHER" id="PTHR10978">
    <property type="entry name" value="SUCCINATE DEHYDROGENASE CYTOCHROME B560 SUBUNIT"/>
    <property type="match status" value="1"/>
</dbReference>
<dbReference type="GO" id="GO:0009055">
    <property type="term" value="F:electron transfer activity"/>
    <property type="evidence" value="ECO:0007669"/>
    <property type="project" value="InterPro"/>
</dbReference>
<evidence type="ECO:0000256" key="8">
    <source>
        <dbReference type="ARBA" id="ARBA00022989"/>
    </source>
</evidence>
<feature type="transmembrane region" description="Helical" evidence="13">
    <location>
        <begin position="20"/>
        <end position="48"/>
    </location>
</feature>
<evidence type="ECO:0000256" key="9">
    <source>
        <dbReference type="ARBA" id="ARBA00023004"/>
    </source>
</evidence>
<dbReference type="AlphaFoldDB" id="A0A099GJS5"/>
<reference evidence="14 16" key="1">
    <citation type="submission" date="2014-09" db="EMBL/GenBank/DDBJ databases">
        <authorList>
            <person name="McGinnis J.M."/>
            <person name="Wolfgang W.J."/>
        </authorList>
    </citation>
    <scope>NUCLEOTIDE SEQUENCE [LARGE SCALE GENOMIC DNA]</scope>
    <source>
        <strain evidence="14 16">5503</strain>
    </source>
</reference>
<dbReference type="GO" id="GO:0016020">
    <property type="term" value="C:membrane"/>
    <property type="evidence" value="ECO:0007669"/>
    <property type="project" value="UniProtKB-SubCell"/>
</dbReference>
<feature type="transmembrane region" description="Helical" evidence="13">
    <location>
        <begin position="68"/>
        <end position="87"/>
    </location>
</feature>
<comment type="similarity">
    <text evidence="3">Belongs to the cytochrome b560 family.</text>
</comment>
<gene>
    <name evidence="14" type="ORF">IX56_04900</name>
    <name evidence="15" type="ORF">SAMN05444276_102414</name>
</gene>
<evidence type="ECO:0000256" key="7">
    <source>
        <dbReference type="ARBA" id="ARBA00022723"/>
    </source>
</evidence>
<reference evidence="17" key="3">
    <citation type="submission" date="2016-10" db="EMBL/GenBank/DDBJ databases">
        <authorList>
            <person name="Varghese N."/>
            <person name="Submissions S."/>
        </authorList>
    </citation>
    <scope>NUCLEOTIDE SEQUENCE [LARGE SCALE GENOMIC DNA]</scope>
    <source>
        <strain evidence="17">DSM 29303</strain>
    </source>
</reference>
<evidence type="ECO:0000256" key="10">
    <source>
        <dbReference type="ARBA" id="ARBA00023136"/>
    </source>
</evidence>
<dbReference type="PROSITE" id="PS01001">
    <property type="entry name" value="SDH_CYT_2"/>
    <property type="match status" value="1"/>
</dbReference>
<evidence type="ECO:0000256" key="11">
    <source>
        <dbReference type="ARBA" id="ARBA00025912"/>
    </source>
</evidence>
<accession>A0A099G577</accession>
<protein>
    <recommendedName>
        <fullName evidence="4">Succinate dehydrogenase cytochrome b556 subunit</fullName>
    </recommendedName>
</protein>
<dbReference type="GO" id="GO:0046872">
    <property type="term" value="F:metal ion binding"/>
    <property type="evidence" value="ECO:0007669"/>
    <property type="project" value="UniProtKB-KW"/>
</dbReference>
<evidence type="ECO:0000256" key="1">
    <source>
        <dbReference type="ARBA" id="ARBA00004050"/>
    </source>
</evidence>